<name>A0A915L6T9_ROMCU</name>
<dbReference type="Pfam" id="PF17921">
    <property type="entry name" value="Integrase_H2C2"/>
    <property type="match status" value="1"/>
</dbReference>
<dbReference type="InterPro" id="IPR041588">
    <property type="entry name" value="Integrase_H2C2"/>
</dbReference>
<dbReference type="AlphaFoldDB" id="A0A915L6T9"/>
<feature type="compositionally biased region" description="Polar residues" evidence="2">
    <location>
        <begin position="57"/>
        <end position="70"/>
    </location>
</feature>
<dbReference type="InterPro" id="IPR050951">
    <property type="entry name" value="Retrovirus_Pol_polyprotein"/>
</dbReference>
<organism evidence="4 5">
    <name type="scientific">Romanomermis culicivorax</name>
    <name type="common">Nematode worm</name>
    <dbReference type="NCBI Taxonomy" id="13658"/>
    <lineage>
        <taxon>Eukaryota</taxon>
        <taxon>Metazoa</taxon>
        <taxon>Ecdysozoa</taxon>
        <taxon>Nematoda</taxon>
        <taxon>Enoplea</taxon>
        <taxon>Dorylaimia</taxon>
        <taxon>Mermithida</taxon>
        <taxon>Mermithoidea</taxon>
        <taxon>Mermithidae</taxon>
        <taxon>Romanomermis</taxon>
    </lineage>
</organism>
<evidence type="ECO:0000313" key="5">
    <source>
        <dbReference type="WBParaSite" id="nRc.2.0.1.t46729-RA"/>
    </source>
</evidence>
<dbReference type="GO" id="GO:0003964">
    <property type="term" value="F:RNA-directed DNA polymerase activity"/>
    <property type="evidence" value="ECO:0007669"/>
    <property type="project" value="UniProtKB-EC"/>
</dbReference>
<feature type="domain" description="Integrase zinc-binding" evidence="3">
    <location>
        <begin position="167"/>
        <end position="225"/>
    </location>
</feature>
<evidence type="ECO:0000256" key="1">
    <source>
        <dbReference type="ARBA" id="ARBA00012493"/>
    </source>
</evidence>
<keyword evidence="4" id="KW-1185">Reference proteome</keyword>
<feature type="region of interest" description="Disordered" evidence="2">
    <location>
        <begin position="56"/>
        <end position="79"/>
    </location>
</feature>
<protein>
    <recommendedName>
        <fullName evidence="1">RNA-directed DNA polymerase</fullName>
        <ecNumber evidence="1">2.7.7.49</ecNumber>
    </recommendedName>
</protein>
<evidence type="ECO:0000313" key="4">
    <source>
        <dbReference type="Proteomes" id="UP000887565"/>
    </source>
</evidence>
<reference evidence="5" key="1">
    <citation type="submission" date="2022-11" db="UniProtKB">
        <authorList>
            <consortium name="WormBaseParasite"/>
        </authorList>
    </citation>
    <scope>IDENTIFICATION</scope>
</reference>
<dbReference type="EC" id="2.7.7.49" evidence="1"/>
<dbReference type="PANTHER" id="PTHR37984">
    <property type="entry name" value="PROTEIN CBG26694"/>
    <property type="match status" value="1"/>
</dbReference>
<dbReference type="WBParaSite" id="nRc.2.0.1.t46729-RA">
    <property type="protein sequence ID" value="nRc.2.0.1.t46729-RA"/>
    <property type="gene ID" value="nRc.2.0.1.g46729"/>
</dbReference>
<sequence length="392" mass="44770">MELKSKDKIWESQTVDATPRFTQIYPEDSQGEPESILPANLVNAVTTRSMAREVEKNNQAQVQPYGNQGQVKKKEGKHEKGEERRVTWLYLEKEPEFSLADPKENELPKGLIRDDLMALLERKDDILKAYFDRLGQNGTIKYHSGFYILKKVLYWEARQGADNQVVVPSCLRGNTLHQYHGAIMMTQQRFKRTLVMIIKRFWWPGIEKYVRQWIKFCPVCQMANPGNAEVPTLIPIIPEEPFNIVSVNIADRPLCICVVCTMHDSGKSQKTQENSDAKWTDMPPALMADIEMAEQKIDSHQLAVDKLTFALNTIEIENEQENDPTIKEKLNKYASLLKTQLADIITNRAVYSLMDVKMAQQLSNLRILPTSARPIAANGDMVSDRGSNFTLV</sequence>
<dbReference type="FunFam" id="1.10.340.70:FF:000001">
    <property type="entry name" value="Retrovirus-related Pol polyprotein from transposon gypsy-like Protein"/>
    <property type="match status" value="1"/>
</dbReference>
<dbReference type="Proteomes" id="UP000887565">
    <property type="component" value="Unplaced"/>
</dbReference>
<evidence type="ECO:0000259" key="3">
    <source>
        <dbReference type="Pfam" id="PF17921"/>
    </source>
</evidence>
<evidence type="ECO:0000256" key="2">
    <source>
        <dbReference type="SAM" id="MobiDB-lite"/>
    </source>
</evidence>
<dbReference type="PANTHER" id="PTHR37984:SF15">
    <property type="entry name" value="INTEGRASE CATALYTIC DOMAIN-CONTAINING PROTEIN"/>
    <property type="match status" value="1"/>
</dbReference>
<dbReference type="Gene3D" id="1.10.340.70">
    <property type="match status" value="1"/>
</dbReference>
<accession>A0A915L6T9</accession>
<proteinExistence type="predicted"/>